<proteinExistence type="predicted"/>
<dbReference type="Gene3D" id="3.40.50.880">
    <property type="match status" value="1"/>
</dbReference>
<gene>
    <name evidence="1" type="ORF">GCM10009825_17730</name>
</gene>
<comment type="caution">
    <text evidence="1">The sequence shown here is derived from an EMBL/GenBank/DDBJ whole genome shotgun (WGS) entry which is preliminary data.</text>
</comment>
<name>A0ABN2YZ20_9MICC</name>
<dbReference type="Pfam" id="PF07722">
    <property type="entry name" value="Peptidase_C26"/>
    <property type="match status" value="1"/>
</dbReference>
<reference evidence="1 2" key="1">
    <citation type="journal article" date="2019" name="Int. J. Syst. Evol. Microbiol.">
        <title>The Global Catalogue of Microorganisms (GCM) 10K type strain sequencing project: providing services to taxonomists for standard genome sequencing and annotation.</title>
        <authorList>
            <consortium name="The Broad Institute Genomics Platform"/>
            <consortium name="The Broad Institute Genome Sequencing Center for Infectious Disease"/>
            <person name="Wu L."/>
            <person name="Ma J."/>
        </authorList>
    </citation>
    <scope>NUCLEOTIDE SEQUENCE [LARGE SCALE GENOMIC DNA]</scope>
    <source>
        <strain evidence="1 2">JCM 15921</strain>
    </source>
</reference>
<dbReference type="InterPro" id="IPR011697">
    <property type="entry name" value="Peptidase_C26"/>
</dbReference>
<organism evidence="1 2">
    <name type="scientific">Arthrobacter humicola</name>
    <dbReference type="NCBI Taxonomy" id="409291"/>
    <lineage>
        <taxon>Bacteria</taxon>
        <taxon>Bacillati</taxon>
        <taxon>Actinomycetota</taxon>
        <taxon>Actinomycetes</taxon>
        <taxon>Micrococcales</taxon>
        <taxon>Micrococcaceae</taxon>
        <taxon>Arthrobacter</taxon>
    </lineage>
</organism>
<dbReference type="CDD" id="cd01745">
    <property type="entry name" value="GATase1_2"/>
    <property type="match status" value="1"/>
</dbReference>
<dbReference type="PANTHER" id="PTHR43235:SF1">
    <property type="entry name" value="GLUTAMINE AMIDOTRANSFERASE PB2B2.05-RELATED"/>
    <property type="match status" value="1"/>
</dbReference>
<dbReference type="SUPFAM" id="SSF52317">
    <property type="entry name" value="Class I glutamine amidotransferase-like"/>
    <property type="match status" value="1"/>
</dbReference>
<dbReference type="PROSITE" id="PS51273">
    <property type="entry name" value="GATASE_TYPE_1"/>
    <property type="match status" value="1"/>
</dbReference>
<evidence type="ECO:0000313" key="1">
    <source>
        <dbReference type="EMBL" id="GAA2134244.1"/>
    </source>
</evidence>
<accession>A0ABN2YZ20</accession>
<sequence length="254" mass="26334">MSRPLIGVPGMWSDSVHGLRFAGAAVAVAVLEAIDRAGGEPAIIFPGSSQDTRDLLGRFDAVLVPGGSDIDPARYGQEPDANHAPADYAGQDEFEAGVISACLDSGVPLLAICRGMQLLNVTLGGSLVQHLEGSPVGHRGELHDVAVAENSLLHQVTGERSIVVSSYHHQAVGRLGSGLRVTASAADGVVEALEVPGSAALAVQWHPEDDAGARLSDQLLFEWLVSQAEQRCAGRRQLGAAIHQPEPASAGAVL</sequence>
<dbReference type="PANTHER" id="PTHR43235">
    <property type="entry name" value="GLUTAMINE AMIDOTRANSFERASE PB2B2.05-RELATED"/>
    <property type="match status" value="1"/>
</dbReference>
<keyword evidence="1" id="KW-0378">Hydrolase</keyword>
<dbReference type="GO" id="GO:0016787">
    <property type="term" value="F:hydrolase activity"/>
    <property type="evidence" value="ECO:0007669"/>
    <property type="project" value="UniProtKB-KW"/>
</dbReference>
<dbReference type="Proteomes" id="UP001500102">
    <property type="component" value="Unassembled WGS sequence"/>
</dbReference>
<dbReference type="InterPro" id="IPR044668">
    <property type="entry name" value="PuuD-like"/>
</dbReference>
<keyword evidence="2" id="KW-1185">Reference proteome</keyword>
<dbReference type="EMBL" id="BAAAQB010000026">
    <property type="protein sequence ID" value="GAA2134244.1"/>
    <property type="molecule type" value="Genomic_DNA"/>
</dbReference>
<dbReference type="InterPro" id="IPR029062">
    <property type="entry name" value="Class_I_gatase-like"/>
</dbReference>
<protein>
    <submittedName>
        <fullName evidence="1">Gamma-glutamyl-gamma-aminobutyrate hydrolase family protein</fullName>
    </submittedName>
</protein>
<evidence type="ECO:0000313" key="2">
    <source>
        <dbReference type="Proteomes" id="UP001500102"/>
    </source>
</evidence>
<dbReference type="RefSeq" id="WP_344364505.1">
    <property type="nucleotide sequence ID" value="NZ_BAAAQB010000026.1"/>
</dbReference>